<dbReference type="KEGG" id="rhoz:GXP67_12155"/>
<dbReference type="RefSeq" id="WP_162443367.1">
    <property type="nucleotide sequence ID" value="NZ_CP048222.1"/>
</dbReference>
<protein>
    <submittedName>
        <fullName evidence="1">Uncharacterized protein</fullName>
    </submittedName>
</protein>
<organism evidence="1 3">
    <name type="scientific">Rhodocytophaga rosea</name>
    <dbReference type="NCBI Taxonomy" id="2704465"/>
    <lineage>
        <taxon>Bacteria</taxon>
        <taxon>Pseudomonadati</taxon>
        <taxon>Bacteroidota</taxon>
        <taxon>Cytophagia</taxon>
        <taxon>Cytophagales</taxon>
        <taxon>Rhodocytophagaceae</taxon>
        <taxon>Rhodocytophaga</taxon>
    </lineage>
</organism>
<reference evidence="1 3" key="1">
    <citation type="submission" date="2020-01" db="EMBL/GenBank/DDBJ databases">
        <authorList>
            <person name="Kim M.K."/>
        </authorList>
    </citation>
    <scope>NUCLEOTIDE SEQUENCE [LARGE SCALE GENOMIC DNA]</scope>
    <source>
        <strain evidence="1 3">172606-1</strain>
    </source>
</reference>
<dbReference type="EMBL" id="CP048222">
    <property type="protein sequence ID" value="QHT67333.1"/>
    <property type="molecule type" value="Genomic_DNA"/>
</dbReference>
<name>A0A6C0GI07_9BACT</name>
<proteinExistence type="predicted"/>
<evidence type="ECO:0000313" key="3">
    <source>
        <dbReference type="Proteomes" id="UP000480178"/>
    </source>
</evidence>
<evidence type="ECO:0000313" key="1">
    <source>
        <dbReference type="EMBL" id="QHT67333.1"/>
    </source>
</evidence>
<accession>A0A6C0GI07</accession>
<gene>
    <name evidence="1" type="ORF">GXP67_12155</name>
    <name evidence="2" type="ORF">GXP67_31210</name>
</gene>
<dbReference type="AlphaFoldDB" id="A0A6C0GI07"/>
<sequence>MISYFRFLLLSMPEREQYLTERAPFLLSYADDTKELRLYAVNDFFAEMHLDEQKLVTEIISFKRTGRLEQHTRHLSLRGLQTSGVTGGHLKDKFTAR</sequence>
<dbReference type="Proteomes" id="UP000480178">
    <property type="component" value="Chromosome"/>
</dbReference>
<evidence type="ECO:0000313" key="2">
    <source>
        <dbReference type="EMBL" id="QHT70802.1"/>
    </source>
</evidence>
<dbReference type="KEGG" id="rhoz:GXP67_31210"/>
<dbReference type="EMBL" id="CP048222">
    <property type="protein sequence ID" value="QHT70802.1"/>
    <property type="molecule type" value="Genomic_DNA"/>
</dbReference>
<keyword evidence="3" id="KW-1185">Reference proteome</keyword>